<dbReference type="OrthoDB" id="1003359at2"/>
<accession>L8JR16</accession>
<dbReference type="Proteomes" id="UP000011135">
    <property type="component" value="Unassembled WGS sequence"/>
</dbReference>
<evidence type="ECO:0008006" key="4">
    <source>
        <dbReference type="Google" id="ProtNLM"/>
    </source>
</evidence>
<organism evidence="2 3">
    <name type="scientific">Fulvivirga imtechensis AK7</name>
    <dbReference type="NCBI Taxonomy" id="1237149"/>
    <lineage>
        <taxon>Bacteria</taxon>
        <taxon>Pseudomonadati</taxon>
        <taxon>Bacteroidota</taxon>
        <taxon>Cytophagia</taxon>
        <taxon>Cytophagales</taxon>
        <taxon>Fulvivirgaceae</taxon>
        <taxon>Fulvivirga</taxon>
    </lineage>
</organism>
<dbReference type="PATRIC" id="fig|1237149.3.peg.2666"/>
<feature type="signal peptide" evidence="1">
    <location>
        <begin position="1"/>
        <end position="19"/>
    </location>
</feature>
<sequence>MKKLTIIILMVLGYSVAISQPDPKVFTTSDLVWCGLDYSKVKCIGPDGFNDPYAIKEQFFRSWNHLMLSESDKYNFKEAYLKESQTNDLSVVMERNTLPKVADLVIYDSYSIPEEDLQSIISTYELENAQDGLGLVYIMETLNKNTQHASMYMVFFDIASKEILWSKKYISKAGGFGFRNYWARTVYETIKASGDDYKAAYKSFKRSSK</sequence>
<keyword evidence="1" id="KW-0732">Signal</keyword>
<protein>
    <recommendedName>
        <fullName evidence="4">DUF4136 domain-containing protein</fullName>
    </recommendedName>
</protein>
<keyword evidence="3" id="KW-1185">Reference proteome</keyword>
<dbReference type="eggNOG" id="ENOG50331Z7">
    <property type="taxonomic scope" value="Bacteria"/>
</dbReference>
<name>L8JR16_9BACT</name>
<gene>
    <name evidence="2" type="ORF">C900_02910</name>
</gene>
<comment type="caution">
    <text evidence="2">The sequence shown here is derived from an EMBL/GenBank/DDBJ whole genome shotgun (WGS) entry which is preliminary data.</text>
</comment>
<reference evidence="2 3" key="1">
    <citation type="submission" date="2012-12" db="EMBL/GenBank/DDBJ databases">
        <title>Genome assembly of Fulvivirga imtechensis AK7.</title>
        <authorList>
            <person name="Nupur N."/>
            <person name="Khatri I."/>
            <person name="Kumar R."/>
            <person name="Subramanian S."/>
            <person name="Pinnaka A."/>
        </authorList>
    </citation>
    <scope>NUCLEOTIDE SEQUENCE [LARGE SCALE GENOMIC DNA]</scope>
    <source>
        <strain evidence="2 3">AK7</strain>
    </source>
</reference>
<evidence type="ECO:0000313" key="3">
    <source>
        <dbReference type="Proteomes" id="UP000011135"/>
    </source>
</evidence>
<proteinExistence type="predicted"/>
<dbReference type="AlphaFoldDB" id="L8JR16"/>
<dbReference type="EMBL" id="AMZN01000043">
    <property type="protein sequence ID" value="ELR71295.1"/>
    <property type="molecule type" value="Genomic_DNA"/>
</dbReference>
<evidence type="ECO:0000313" key="2">
    <source>
        <dbReference type="EMBL" id="ELR71295.1"/>
    </source>
</evidence>
<evidence type="ECO:0000256" key="1">
    <source>
        <dbReference type="SAM" id="SignalP"/>
    </source>
</evidence>
<dbReference type="RefSeq" id="WP_009580233.1">
    <property type="nucleotide sequence ID" value="NZ_AMZN01000043.1"/>
</dbReference>
<feature type="chain" id="PRO_5003994147" description="DUF4136 domain-containing protein" evidence="1">
    <location>
        <begin position="20"/>
        <end position="209"/>
    </location>
</feature>